<evidence type="ECO:0000313" key="5">
    <source>
        <dbReference type="Proteomes" id="UP000515203"/>
    </source>
</evidence>
<evidence type="ECO:0000259" key="4">
    <source>
        <dbReference type="PROSITE" id="PS50041"/>
    </source>
</evidence>
<reference evidence="6" key="1">
    <citation type="submission" date="2025-08" db="UniProtKB">
        <authorList>
            <consortium name="RefSeq"/>
        </authorList>
    </citation>
    <scope>IDENTIFICATION</scope>
</reference>
<organism evidence="5 6">
    <name type="scientific">Octodon degus</name>
    <name type="common">Degu</name>
    <name type="synonym">Sciurus degus</name>
    <dbReference type="NCBI Taxonomy" id="10160"/>
    <lineage>
        <taxon>Eukaryota</taxon>
        <taxon>Metazoa</taxon>
        <taxon>Chordata</taxon>
        <taxon>Craniata</taxon>
        <taxon>Vertebrata</taxon>
        <taxon>Euteleostomi</taxon>
        <taxon>Mammalia</taxon>
        <taxon>Eutheria</taxon>
        <taxon>Euarchontoglires</taxon>
        <taxon>Glires</taxon>
        <taxon>Rodentia</taxon>
        <taxon>Hystricomorpha</taxon>
        <taxon>Octodontidae</taxon>
        <taxon>Octodon</taxon>
    </lineage>
</organism>
<keyword evidence="5" id="KW-1185">Reference proteome</keyword>
<dbReference type="Pfam" id="PF00059">
    <property type="entry name" value="Lectin_C"/>
    <property type="match status" value="1"/>
</dbReference>
<dbReference type="GO" id="GO:0030246">
    <property type="term" value="F:carbohydrate binding"/>
    <property type="evidence" value="ECO:0007669"/>
    <property type="project" value="UniProtKB-KW"/>
</dbReference>
<evidence type="ECO:0000256" key="1">
    <source>
        <dbReference type="ARBA" id="ARBA00022734"/>
    </source>
</evidence>
<accession>A0A6P6DLJ6</accession>
<name>A0A6P6DLJ6_OCTDE</name>
<keyword evidence="1" id="KW-0430">Lectin</keyword>
<dbReference type="PANTHER" id="PTHR46746:SF9">
    <property type="entry name" value="CD209 ANTIGEN-LIKE PROTEIN C-LIKE"/>
    <property type="match status" value="1"/>
</dbReference>
<dbReference type="PROSITE" id="PS50041">
    <property type="entry name" value="C_TYPE_LECTIN_2"/>
    <property type="match status" value="1"/>
</dbReference>
<keyword evidence="3" id="KW-1133">Transmembrane helix</keyword>
<dbReference type="InterPro" id="IPR018378">
    <property type="entry name" value="C-type_lectin_CS"/>
</dbReference>
<dbReference type="AlphaFoldDB" id="A0A6P6DLJ6"/>
<dbReference type="Gene3D" id="3.10.100.10">
    <property type="entry name" value="Mannose-Binding Protein A, subunit A"/>
    <property type="match status" value="1"/>
</dbReference>
<keyword evidence="2" id="KW-1015">Disulfide bond</keyword>
<protein>
    <submittedName>
        <fullName evidence="6">CD209 antigen-like protein E</fullName>
    </submittedName>
</protein>
<dbReference type="PANTHER" id="PTHR46746">
    <property type="entry name" value="KILLER CELL LECTIN-LIKE RECEPTOR SUBFAMILY F MEMBER 2"/>
    <property type="match status" value="1"/>
</dbReference>
<dbReference type="OrthoDB" id="8950604at2759"/>
<dbReference type="InParanoid" id="A0A6P6DLJ6"/>
<keyword evidence="3" id="KW-0472">Membrane</keyword>
<dbReference type="InterPro" id="IPR001304">
    <property type="entry name" value="C-type_lectin-like"/>
</dbReference>
<evidence type="ECO:0000313" key="6">
    <source>
        <dbReference type="RefSeq" id="XP_023560912.1"/>
    </source>
</evidence>
<dbReference type="SUPFAM" id="SSF56436">
    <property type="entry name" value="C-type lectin-like"/>
    <property type="match status" value="1"/>
</dbReference>
<dbReference type="InterPro" id="IPR033989">
    <property type="entry name" value="CD209-like_CTLD"/>
</dbReference>
<feature type="domain" description="C-type lectin" evidence="4">
    <location>
        <begin position="83"/>
        <end position="194"/>
    </location>
</feature>
<gene>
    <name evidence="6" type="primary">LOC101571171</name>
</gene>
<proteinExistence type="predicted"/>
<dbReference type="RefSeq" id="XP_023560912.1">
    <property type="nucleotide sequence ID" value="XM_023705144.1"/>
</dbReference>
<dbReference type="CDD" id="cd03590">
    <property type="entry name" value="CLECT_DC-SIGN_like"/>
    <property type="match status" value="1"/>
</dbReference>
<dbReference type="InterPro" id="IPR051379">
    <property type="entry name" value="C-type_Lectin_Receptor_IMM"/>
</dbReference>
<dbReference type="SMART" id="SM00034">
    <property type="entry name" value="CLECT"/>
    <property type="match status" value="1"/>
</dbReference>
<dbReference type="GeneID" id="101571171"/>
<feature type="transmembrane region" description="Helical" evidence="3">
    <location>
        <begin position="23"/>
        <end position="44"/>
    </location>
</feature>
<evidence type="ECO:0000256" key="3">
    <source>
        <dbReference type="SAM" id="Phobius"/>
    </source>
</evidence>
<keyword evidence="3" id="KW-0812">Transmembrane</keyword>
<dbReference type="PROSITE" id="PS00615">
    <property type="entry name" value="C_TYPE_LECTIN_1"/>
    <property type="match status" value="1"/>
</dbReference>
<dbReference type="InterPro" id="IPR016186">
    <property type="entry name" value="C-type_lectin-like/link_sf"/>
</dbReference>
<sequence>MHISKEVREEHLGPLGCLDHSPILLLLQLLSLVLLTGLLVAILVPGPWAVRTQQQENIYEEIAQLQLKVGRLCRPCPWDWKFFRRNCYFFSKSKRTWNDSVTACEKAGAKLVIINSTEEQSFLQTSKTAAWMGLSDLKEAGKWQWMDGSPLHSSLRQYLKPGEPNKTKEENCVELTDDGWSNERCMLEKFWICKKHADNCPSK</sequence>
<dbReference type="InterPro" id="IPR016187">
    <property type="entry name" value="CTDL_fold"/>
</dbReference>
<dbReference type="Proteomes" id="UP000515203">
    <property type="component" value="Unplaced"/>
</dbReference>
<evidence type="ECO:0000256" key="2">
    <source>
        <dbReference type="ARBA" id="ARBA00023157"/>
    </source>
</evidence>